<dbReference type="Gene3D" id="3.30.1490.20">
    <property type="entry name" value="ATP-grasp fold, A domain"/>
    <property type="match status" value="1"/>
</dbReference>
<dbReference type="InterPro" id="IPR004733">
    <property type="entry name" value="PurM_cligase"/>
</dbReference>
<protein>
    <recommendedName>
        <fullName evidence="16">ATP-grasp domain-containing protein</fullName>
    </recommendedName>
</protein>
<evidence type="ECO:0000259" key="16">
    <source>
        <dbReference type="PROSITE" id="PS50975"/>
    </source>
</evidence>
<comment type="similarity">
    <text evidence="12">In the C-terminal section; belongs to the AIR synthase family.</text>
</comment>
<evidence type="ECO:0000256" key="8">
    <source>
        <dbReference type="ARBA" id="ARBA00022840"/>
    </source>
</evidence>
<dbReference type="PANTHER" id="PTHR10520:SF12">
    <property type="entry name" value="TRIFUNCTIONAL PURINE BIOSYNTHETIC PROTEIN ADENOSINE-3"/>
    <property type="match status" value="1"/>
</dbReference>
<evidence type="ECO:0000256" key="12">
    <source>
        <dbReference type="ARBA" id="ARBA00029444"/>
    </source>
</evidence>
<keyword evidence="7" id="KW-0658">Purine biosynthesis</keyword>
<dbReference type="InterPro" id="IPR020560">
    <property type="entry name" value="PRibGlycinamide_synth_C-dom"/>
</dbReference>
<dbReference type="InterPro" id="IPR016185">
    <property type="entry name" value="PreATP-grasp_dom_sf"/>
</dbReference>
<keyword evidence="10" id="KW-0511">Multifunctional enzyme</keyword>
<evidence type="ECO:0000256" key="10">
    <source>
        <dbReference type="ARBA" id="ARBA00023268"/>
    </source>
</evidence>
<dbReference type="SUPFAM" id="SSF56059">
    <property type="entry name" value="Glutathione synthetase ATP-binding domain-like"/>
    <property type="match status" value="1"/>
</dbReference>
<evidence type="ECO:0000256" key="7">
    <source>
        <dbReference type="ARBA" id="ARBA00022755"/>
    </source>
</evidence>
<dbReference type="Proteomes" id="UP000593566">
    <property type="component" value="Unassembled WGS sequence"/>
</dbReference>
<comment type="pathway">
    <text evidence="2">Purine metabolism; IMP biosynthesis via de novo pathway; N(1)-(5-phospho-D-ribosyl)glycinamide from 5-phospho-alpha-D-ribose 1-diphosphate: step 2/2.</text>
</comment>
<comment type="catalytic activity">
    <reaction evidence="13">
        <text>5-phospho-beta-D-ribosylamine + glycine + ATP = N(1)-(5-phospho-beta-D-ribosyl)glycinamide + ADP + phosphate + H(+)</text>
        <dbReference type="Rhea" id="RHEA:17453"/>
        <dbReference type="ChEBI" id="CHEBI:15378"/>
        <dbReference type="ChEBI" id="CHEBI:30616"/>
        <dbReference type="ChEBI" id="CHEBI:43474"/>
        <dbReference type="ChEBI" id="CHEBI:57305"/>
        <dbReference type="ChEBI" id="CHEBI:58681"/>
        <dbReference type="ChEBI" id="CHEBI:143788"/>
        <dbReference type="ChEBI" id="CHEBI:456216"/>
        <dbReference type="EC" id="6.3.4.13"/>
    </reaction>
</comment>
<evidence type="ECO:0000256" key="13">
    <source>
        <dbReference type="ARBA" id="ARBA00047843"/>
    </source>
</evidence>
<organism evidence="17 18">
    <name type="scientific">Letharia lupina</name>
    <dbReference type="NCBI Taxonomy" id="560253"/>
    <lineage>
        <taxon>Eukaryota</taxon>
        <taxon>Fungi</taxon>
        <taxon>Dikarya</taxon>
        <taxon>Ascomycota</taxon>
        <taxon>Pezizomycotina</taxon>
        <taxon>Lecanoromycetes</taxon>
        <taxon>OSLEUM clade</taxon>
        <taxon>Lecanoromycetidae</taxon>
        <taxon>Lecanorales</taxon>
        <taxon>Lecanorineae</taxon>
        <taxon>Parmeliaceae</taxon>
        <taxon>Letharia</taxon>
    </lineage>
</organism>
<sequence length="805" mass="85785">MASKIERYRVLLVGSGGREHAIAWKLAQSPLLEKTYASPGNPGIAKEPKTEIVPKSEVSPDDFPALVRFATDKSINLVVVGPEVPICNGIADYFRAVGIRCFAPSIRAARLEGSKAFSKNFMIKNSIPTAKFQTHNDYESAKMYLDEVNFRTCLKASGLAAGKGVLLPSTKEEAHEGLKDLMIEKKFGGAGNEVVIEQYLSGHEVSIISFCDAYTIKSLPVGQDHKAAGDGDSGPNTGGMGVYSPLPKSIISDALLTKIHETILQPTIDALRRERMPFCGWLFTGLMLGDNGEINVLEYNTRGGDPEIETLLPLMESDLLEVMVACTDNYLDTVDVKCSNATAVTVIAAASGYPGPFAKNDLISIDHSAINPETDHIFYAGTTRDSAGQLLTSGGRVFAATSTGPTLEAALQSAYKLISSITFKGMHYRTDIGHKALPHLKNTTTTAKDVLSVYASAGVSIEAGNTLVKQISGYVRSTDRPGASTELGGFGAMFDLEAAGYTTPPTLVVSSDGVGTKLLIAQAVGKHDTIGQDLAAMLYNDIICQGAEPLMMADIYSCAHLDISTAASVIRGICAACKLANCALVGGETAEIRGIIKDGVYDVCGTAIGAIREGDKMLPLKDEMRAGDILVGLASSGCHSNGFSLIRKIVEGQGLRYSDPAPWEQGSGRSVGEALLEPTRIYVRSVLGVVKNGLIKGAAHITGGGLLENIPRMHDKNLASELDAATWPIPSVFKWLKKAGSMDNDEFARVFNTGLGMVLIVSPESQDEVLEDLEMAGETVYVVGKMVERAEGEGCVIQGMEIWDQ</sequence>
<evidence type="ECO:0000256" key="4">
    <source>
        <dbReference type="ARBA" id="ARBA00022598"/>
    </source>
</evidence>
<dbReference type="Gene3D" id="3.90.600.10">
    <property type="entry name" value="Phosphoribosylglycinamide synthetase, C-terminal domain"/>
    <property type="match status" value="1"/>
</dbReference>
<dbReference type="RefSeq" id="XP_037153374.1">
    <property type="nucleotide sequence ID" value="XM_037301740.1"/>
</dbReference>
<dbReference type="FunFam" id="3.40.50.20:FF:000006">
    <property type="entry name" value="Phosphoribosylamine--glycine ligase, chloroplastic"/>
    <property type="match status" value="1"/>
</dbReference>
<dbReference type="GO" id="GO:0046872">
    <property type="term" value="F:metal ion binding"/>
    <property type="evidence" value="ECO:0007669"/>
    <property type="project" value="UniProtKB-KW"/>
</dbReference>
<dbReference type="PROSITE" id="PS50975">
    <property type="entry name" value="ATP_GRASP"/>
    <property type="match status" value="1"/>
</dbReference>
<dbReference type="Gene3D" id="3.90.650.10">
    <property type="entry name" value="PurM-like C-terminal domain"/>
    <property type="match status" value="1"/>
</dbReference>
<dbReference type="InterPro" id="IPR036676">
    <property type="entry name" value="PurM-like_C_sf"/>
</dbReference>
<accession>A0A8H6FDX6</accession>
<dbReference type="PANTHER" id="PTHR10520">
    <property type="entry name" value="TRIFUNCTIONAL PURINE BIOSYNTHETIC PROTEIN ADENOSINE-3-RELATED"/>
    <property type="match status" value="1"/>
</dbReference>
<dbReference type="GO" id="GO:0004637">
    <property type="term" value="F:phosphoribosylamine-glycine ligase activity"/>
    <property type="evidence" value="ECO:0007669"/>
    <property type="project" value="UniProtKB-EC"/>
</dbReference>
<dbReference type="GO" id="GO:0004641">
    <property type="term" value="F:phosphoribosylformylglycinamidine cyclo-ligase activity"/>
    <property type="evidence" value="ECO:0007669"/>
    <property type="project" value="UniProtKB-EC"/>
</dbReference>
<dbReference type="InterPro" id="IPR037123">
    <property type="entry name" value="PRibGlycinamide_synth_C_sf"/>
</dbReference>
<keyword evidence="5" id="KW-0479">Metal-binding</keyword>
<evidence type="ECO:0000256" key="3">
    <source>
        <dbReference type="ARBA" id="ARBA00007423"/>
    </source>
</evidence>
<dbReference type="InterPro" id="IPR013815">
    <property type="entry name" value="ATP_grasp_subdomain_1"/>
</dbReference>
<dbReference type="Pfam" id="PF01071">
    <property type="entry name" value="GARS_A"/>
    <property type="match status" value="1"/>
</dbReference>
<evidence type="ECO:0000256" key="2">
    <source>
        <dbReference type="ARBA" id="ARBA00005174"/>
    </source>
</evidence>
<dbReference type="UniPathway" id="UPA00074">
    <property type="reaction ID" value="UER00125"/>
</dbReference>
<evidence type="ECO:0000256" key="1">
    <source>
        <dbReference type="ARBA" id="ARBA00004686"/>
    </source>
</evidence>
<dbReference type="InterPro" id="IPR000115">
    <property type="entry name" value="PRibGlycinamide_synth"/>
</dbReference>
<dbReference type="SMART" id="SM01209">
    <property type="entry name" value="GARS_A"/>
    <property type="match status" value="1"/>
</dbReference>
<gene>
    <name evidence="17" type="ORF">HO133_010891</name>
</gene>
<keyword evidence="4" id="KW-0436">Ligase</keyword>
<dbReference type="Gene3D" id="3.40.50.20">
    <property type="match status" value="1"/>
</dbReference>
<dbReference type="Pfam" id="PF00586">
    <property type="entry name" value="AIRS"/>
    <property type="match status" value="1"/>
</dbReference>
<dbReference type="GeneID" id="59339281"/>
<dbReference type="GO" id="GO:0005524">
    <property type="term" value="F:ATP binding"/>
    <property type="evidence" value="ECO:0007669"/>
    <property type="project" value="UniProtKB-UniRule"/>
</dbReference>
<reference evidence="17 18" key="1">
    <citation type="journal article" date="2020" name="Genomics">
        <title>Complete, high-quality genomes from long-read metagenomic sequencing of two wolf lichen thalli reveals enigmatic genome architecture.</title>
        <authorList>
            <person name="McKenzie S.K."/>
            <person name="Walston R.F."/>
            <person name="Allen J.L."/>
        </authorList>
    </citation>
    <scope>NUCLEOTIDE SEQUENCE [LARGE SCALE GENOMIC DNA]</scope>
    <source>
        <strain evidence="17">WasteWater1</strain>
    </source>
</reference>
<dbReference type="Gene3D" id="3.30.470.20">
    <property type="entry name" value="ATP-grasp fold, B domain"/>
    <property type="match status" value="1"/>
</dbReference>
<comment type="catalytic activity">
    <reaction evidence="14">
        <text>2-formamido-N(1)-(5-O-phospho-beta-D-ribosyl)acetamidine + ATP = 5-amino-1-(5-phospho-beta-D-ribosyl)imidazole + ADP + phosphate + H(+)</text>
        <dbReference type="Rhea" id="RHEA:23032"/>
        <dbReference type="ChEBI" id="CHEBI:15378"/>
        <dbReference type="ChEBI" id="CHEBI:30616"/>
        <dbReference type="ChEBI" id="CHEBI:43474"/>
        <dbReference type="ChEBI" id="CHEBI:137981"/>
        <dbReference type="ChEBI" id="CHEBI:147287"/>
        <dbReference type="ChEBI" id="CHEBI:456216"/>
        <dbReference type="EC" id="6.3.3.1"/>
    </reaction>
</comment>
<dbReference type="Pfam" id="PF02769">
    <property type="entry name" value="AIRS_C"/>
    <property type="match status" value="1"/>
</dbReference>
<dbReference type="GO" id="GO:0006189">
    <property type="term" value="P:'de novo' IMP biosynthetic process"/>
    <property type="evidence" value="ECO:0007669"/>
    <property type="project" value="UniProtKB-UniPathway"/>
</dbReference>
<dbReference type="InterPro" id="IPR036921">
    <property type="entry name" value="PurM-like_N_sf"/>
</dbReference>
<evidence type="ECO:0000256" key="5">
    <source>
        <dbReference type="ARBA" id="ARBA00022723"/>
    </source>
</evidence>
<dbReference type="Pfam" id="PF02843">
    <property type="entry name" value="GARS_C"/>
    <property type="match status" value="1"/>
</dbReference>
<dbReference type="SUPFAM" id="SSF55326">
    <property type="entry name" value="PurM N-terminal domain-like"/>
    <property type="match status" value="1"/>
</dbReference>
<evidence type="ECO:0000313" key="18">
    <source>
        <dbReference type="Proteomes" id="UP000593566"/>
    </source>
</evidence>
<dbReference type="HAMAP" id="MF_00741">
    <property type="entry name" value="AIRS"/>
    <property type="match status" value="1"/>
</dbReference>
<dbReference type="SUPFAM" id="SSF52440">
    <property type="entry name" value="PreATP-grasp domain"/>
    <property type="match status" value="1"/>
</dbReference>
<dbReference type="InterPro" id="IPR010918">
    <property type="entry name" value="PurM-like_C_dom"/>
</dbReference>
<dbReference type="SUPFAM" id="SSF56042">
    <property type="entry name" value="PurM C-terminal domain-like"/>
    <property type="match status" value="1"/>
</dbReference>
<proteinExistence type="inferred from homology"/>
<evidence type="ECO:0000256" key="14">
    <source>
        <dbReference type="ARBA" id="ARBA00049057"/>
    </source>
</evidence>
<comment type="function">
    <text evidence="11">Catalyzes the second and fifth step in the 'de novo' purine biosynthesis pathway; contains phosphoribosylamine--glycine ligase (GARS) and phosphoribosylformylglycinamidine cyclo-ligase (AIRS) activities.</text>
</comment>
<feature type="domain" description="ATP-grasp" evidence="16">
    <location>
        <begin position="119"/>
        <end position="328"/>
    </location>
</feature>
<dbReference type="AlphaFoldDB" id="A0A8H6FDX6"/>
<dbReference type="InterPro" id="IPR011054">
    <property type="entry name" value="Rudment_hybrid_motif"/>
</dbReference>
<dbReference type="InterPro" id="IPR016188">
    <property type="entry name" value="PurM-like_N"/>
</dbReference>
<comment type="similarity">
    <text evidence="3">In the N-terminal section; belongs to the GARS family.</text>
</comment>
<dbReference type="InterPro" id="IPR020561">
    <property type="entry name" value="PRibGlycinamid_synth_ATP-grasp"/>
</dbReference>
<keyword evidence="8 15" id="KW-0067">ATP-binding</keyword>
<dbReference type="HAMAP" id="MF_00138">
    <property type="entry name" value="GARS"/>
    <property type="match status" value="1"/>
</dbReference>
<evidence type="ECO:0000256" key="6">
    <source>
        <dbReference type="ARBA" id="ARBA00022741"/>
    </source>
</evidence>
<dbReference type="FunFam" id="3.90.650.10:FF:000007">
    <property type="entry name" value="Trifunctional purine biosynthetic protein adenosine-3"/>
    <property type="match status" value="1"/>
</dbReference>
<dbReference type="NCBIfam" id="TIGR00878">
    <property type="entry name" value="purM"/>
    <property type="match status" value="1"/>
</dbReference>
<dbReference type="GO" id="GO:0005829">
    <property type="term" value="C:cytosol"/>
    <property type="evidence" value="ECO:0007669"/>
    <property type="project" value="TreeGrafter"/>
</dbReference>
<evidence type="ECO:0000256" key="9">
    <source>
        <dbReference type="ARBA" id="ARBA00023211"/>
    </source>
</evidence>
<evidence type="ECO:0000256" key="15">
    <source>
        <dbReference type="PROSITE-ProRule" id="PRU00409"/>
    </source>
</evidence>
<dbReference type="Gene3D" id="3.30.1330.10">
    <property type="entry name" value="PurM-like, N-terminal domain"/>
    <property type="match status" value="1"/>
</dbReference>
<dbReference type="EMBL" id="JACCJB010000009">
    <property type="protein sequence ID" value="KAF6224314.1"/>
    <property type="molecule type" value="Genomic_DNA"/>
</dbReference>
<keyword evidence="6 15" id="KW-0547">Nucleotide-binding</keyword>
<dbReference type="InterPro" id="IPR011761">
    <property type="entry name" value="ATP-grasp"/>
</dbReference>
<dbReference type="InterPro" id="IPR020562">
    <property type="entry name" value="PRibGlycinamide_synth_N"/>
</dbReference>
<dbReference type="NCBIfam" id="TIGR00877">
    <property type="entry name" value="purD"/>
    <property type="match status" value="1"/>
</dbReference>
<keyword evidence="9" id="KW-0464">Manganese</keyword>
<evidence type="ECO:0000256" key="11">
    <source>
        <dbReference type="ARBA" id="ARBA00029388"/>
    </source>
</evidence>
<dbReference type="Pfam" id="PF02844">
    <property type="entry name" value="GARS_N"/>
    <property type="match status" value="1"/>
</dbReference>
<dbReference type="SUPFAM" id="SSF51246">
    <property type="entry name" value="Rudiment single hybrid motif"/>
    <property type="match status" value="1"/>
</dbReference>
<name>A0A8H6FDX6_9LECA</name>
<comment type="pathway">
    <text evidence="1">Purine metabolism; IMP biosynthesis via de novo pathway; 5-amino-1-(5-phospho-D-ribosyl)imidazole from N(2)-formyl-N(1)-(5-phospho-D-ribosyl)glycinamide: step 2/2.</text>
</comment>
<keyword evidence="18" id="KW-1185">Reference proteome</keyword>
<dbReference type="SMART" id="SM01210">
    <property type="entry name" value="GARS_C"/>
    <property type="match status" value="1"/>
</dbReference>
<comment type="caution">
    <text evidence="17">The sequence shown here is derived from an EMBL/GenBank/DDBJ whole genome shotgun (WGS) entry which is preliminary data.</text>
</comment>
<evidence type="ECO:0000313" key="17">
    <source>
        <dbReference type="EMBL" id="KAF6224314.1"/>
    </source>
</evidence>
<dbReference type="CDD" id="cd02196">
    <property type="entry name" value="PurM"/>
    <property type="match status" value="1"/>
</dbReference>
<dbReference type="GO" id="GO:0046084">
    <property type="term" value="P:adenine biosynthetic process"/>
    <property type="evidence" value="ECO:0007669"/>
    <property type="project" value="TreeGrafter"/>
</dbReference>